<feature type="signal peptide" evidence="1">
    <location>
        <begin position="1"/>
        <end position="21"/>
    </location>
</feature>
<proteinExistence type="predicted"/>
<keyword evidence="3" id="KW-1185">Reference proteome</keyword>
<evidence type="ECO:0000313" key="2">
    <source>
        <dbReference type="EMBL" id="KIY48833.1"/>
    </source>
</evidence>
<dbReference type="EMBL" id="KN881806">
    <property type="protein sequence ID" value="KIY48833.1"/>
    <property type="molecule type" value="Genomic_DNA"/>
</dbReference>
<protein>
    <submittedName>
        <fullName evidence="2">Uncharacterized protein</fullName>
    </submittedName>
</protein>
<evidence type="ECO:0000256" key="1">
    <source>
        <dbReference type="SAM" id="SignalP"/>
    </source>
</evidence>
<evidence type="ECO:0000313" key="3">
    <source>
        <dbReference type="Proteomes" id="UP000054144"/>
    </source>
</evidence>
<accession>A0A0D7AD99</accession>
<dbReference type="AlphaFoldDB" id="A0A0D7AD99"/>
<organism evidence="2 3">
    <name type="scientific">Fistulina hepatica ATCC 64428</name>
    <dbReference type="NCBI Taxonomy" id="1128425"/>
    <lineage>
        <taxon>Eukaryota</taxon>
        <taxon>Fungi</taxon>
        <taxon>Dikarya</taxon>
        <taxon>Basidiomycota</taxon>
        <taxon>Agaricomycotina</taxon>
        <taxon>Agaricomycetes</taxon>
        <taxon>Agaricomycetidae</taxon>
        <taxon>Agaricales</taxon>
        <taxon>Fistulinaceae</taxon>
        <taxon>Fistulina</taxon>
    </lineage>
</organism>
<dbReference type="PANTHER" id="PTHR46579:SF1">
    <property type="entry name" value="F5_8 TYPE C DOMAIN-CONTAINING PROTEIN"/>
    <property type="match status" value="1"/>
</dbReference>
<dbReference type="Proteomes" id="UP000054144">
    <property type="component" value="Unassembled WGS sequence"/>
</dbReference>
<name>A0A0D7AD99_9AGAR</name>
<sequence>MNSFLWPLVEELLTLAAGVPAFDVTDGERGQVFTLHAYPLVGAGDIPAVTILICVKGHNGKRPCRLCLILAVRVPGNHATTHYVPLDRHNHPLLSSDDAILRYDPASLPMRTADSFAEAARATQFASSGAEAERLAKESGVKGISLLSYVPSLTLPTSFPYDFMHLVYENVMKNLILLWSGKYKDLDAGTGSYVIDPSCWKEIGLAAGQSGSTIPGTFGARFPNFVESAQEMTADSWSFWLLYLGPVLLEGRFSRPVYYNHFLLLSEIAATCIQFVLNATEITQIRRKCIQWVQEYEECVIVWPRSVVLDRNAEDQHADVDFFMEPRFGQLKHIFVVNLAPNALLQLPDHKTLILAGILPCKVSRRNARGMPVYKQMGRYGVVDLECLQCLVGRVHDRGEWTIIDRSESIQRTFALADEAD</sequence>
<reference evidence="2 3" key="1">
    <citation type="journal article" date="2015" name="Fungal Genet. Biol.">
        <title>Evolution of novel wood decay mechanisms in Agaricales revealed by the genome sequences of Fistulina hepatica and Cylindrobasidium torrendii.</title>
        <authorList>
            <person name="Floudas D."/>
            <person name="Held B.W."/>
            <person name="Riley R."/>
            <person name="Nagy L.G."/>
            <person name="Koehler G."/>
            <person name="Ransdell A.S."/>
            <person name="Younus H."/>
            <person name="Chow J."/>
            <person name="Chiniquy J."/>
            <person name="Lipzen A."/>
            <person name="Tritt A."/>
            <person name="Sun H."/>
            <person name="Haridas S."/>
            <person name="LaButti K."/>
            <person name="Ohm R.A."/>
            <person name="Kues U."/>
            <person name="Blanchette R.A."/>
            <person name="Grigoriev I.V."/>
            <person name="Minto R.E."/>
            <person name="Hibbett D.S."/>
        </authorList>
    </citation>
    <scope>NUCLEOTIDE SEQUENCE [LARGE SCALE GENOMIC DNA]</scope>
    <source>
        <strain evidence="2 3">ATCC 64428</strain>
    </source>
</reference>
<feature type="chain" id="PRO_5002316102" evidence="1">
    <location>
        <begin position="22"/>
        <end position="421"/>
    </location>
</feature>
<dbReference type="PANTHER" id="PTHR46579">
    <property type="entry name" value="F5/8 TYPE C DOMAIN-CONTAINING PROTEIN-RELATED"/>
    <property type="match status" value="1"/>
</dbReference>
<gene>
    <name evidence="2" type="ORF">FISHEDRAFT_42529</name>
</gene>
<keyword evidence="1" id="KW-0732">Signal</keyword>
<dbReference type="OrthoDB" id="2404451at2759"/>